<dbReference type="GO" id="GO:0032784">
    <property type="term" value="P:regulation of DNA-templated transcription elongation"/>
    <property type="evidence" value="ECO:0007669"/>
    <property type="project" value="InterPro"/>
</dbReference>
<dbReference type="InterPro" id="IPR036953">
    <property type="entry name" value="GreA/GreB_C_sf"/>
</dbReference>
<evidence type="ECO:0000256" key="3">
    <source>
        <dbReference type="ARBA" id="ARBA00023015"/>
    </source>
</evidence>
<reference evidence="11" key="1">
    <citation type="submission" date="2017-03" db="EMBL/GenBank/DDBJ databases">
        <title>Novel pathways for hydrocarbon cycling and metabolic interdependencies in hydrothermal sediment communities.</title>
        <authorList>
            <person name="Dombrowski N."/>
            <person name="Seitz K."/>
            <person name="Teske A."/>
            <person name="Baker B."/>
        </authorList>
    </citation>
    <scope>NUCLEOTIDE SEQUENCE [LARGE SCALE GENOMIC DNA]</scope>
</reference>
<dbReference type="GO" id="GO:0003677">
    <property type="term" value="F:DNA binding"/>
    <property type="evidence" value="ECO:0007669"/>
    <property type="project" value="UniProtKB-KW"/>
</dbReference>
<dbReference type="Pfam" id="PF01272">
    <property type="entry name" value="GreA_GreB"/>
    <property type="match status" value="1"/>
</dbReference>
<dbReference type="InterPro" id="IPR022691">
    <property type="entry name" value="Tscrpt_elong_fac_GreA/B_N"/>
</dbReference>
<name>A0A1W9NWN8_UNCC3</name>
<evidence type="ECO:0000256" key="5">
    <source>
        <dbReference type="ARBA" id="ARBA00023163"/>
    </source>
</evidence>
<dbReference type="Pfam" id="PF03449">
    <property type="entry name" value="GreA_GreB_N"/>
    <property type="match status" value="1"/>
</dbReference>
<dbReference type="GO" id="GO:0003746">
    <property type="term" value="F:translation elongation factor activity"/>
    <property type="evidence" value="ECO:0007669"/>
    <property type="project" value="UniProtKB-KW"/>
</dbReference>
<evidence type="ECO:0000256" key="7">
    <source>
        <dbReference type="SAM" id="Coils"/>
    </source>
</evidence>
<gene>
    <name evidence="10" type="ORF">B5M47_03690</name>
</gene>
<keyword evidence="5" id="KW-0804">Transcription</keyword>
<dbReference type="InterPro" id="IPR023459">
    <property type="entry name" value="Tscrpt_elong_fac_GreA/B_fam"/>
</dbReference>
<evidence type="ECO:0000259" key="9">
    <source>
        <dbReference type="Pfam" id="PF03449"/>
    </source>
</evidence>
<dbReference type="GO" id="GO:0070063">
    <property type="term" value="F:RNA polymerase binding"/>
    <property type="evidence" value="ECO:0007669"/>
    <property type="project" value="InterPro"/>
</dbReference>
<dbReference type="NCBIfam" id="NF001263">
    <property type="entry name" value="PRK00226.1-4"/>
    <property type="match status" value="1"/>
</dbReference>
<evidence type="ECO:0000259" key="8">
    <source>
        <dbReference type="Pfam" id="PF01272"/>
    </source>
</evidence>
<evidence type="ECO:0000313" key="11">
    <source>
        <dbReference type="Proteomes" id="UP000192520"/>
    </source>
</evidence>
<protein>
    <recommendedName>
        <fullName evidence="2">Transcription elongation factor GreA</fullName>
    </recommendedName>
    <alternativeName>
        <fullName evidence="6">Transcript cleavage factor GreA</fullName>
    </alternativeName>
</protein>
<evidence type="ECO:0000256" key="1">
    <source>
        <dbReference type="ARBA" id="ARBA00008213"/>
    </source>
</evidence>
<dbReference type="PIRSF" id="PIRSF006092">
    <property type="entry name" value="GreA_GreB"/>
    <property type="match status" value="1"/>
</dbReference>
<feature type="domain" description="Transcription elongation factor GreA/GreB N-terminal" evidence="9">
    <location>
        <begin position="8"/>
        <end position="76"/>
    </location>
</feature>
<keyword evidence="3" id="KW-0805">Transcription regulation</keyword>
<dbReference type="PANTHER" id="PTHR30437:SF4">
    <property type="entry name" value="TRANSCRIPTION ELONGATION FACTOR GREA"/>
    <property type="match status" value="1"/>
</dbReference>
<evidence type="ECO:0000256" key="4">
    <source>
        <dbReference type="ARBA" id="ARBA00023125"/>
    </source>
</evidence>
<dbReference type="PANTHER" id="PTHR30437">
    <property type="entry name" value="TRANSCRIPTION ELONGATION FACTOR GREA"/>
    <property type="match status" value="1"/>
</dbReference>
<dbReference type="FunFam" id="1.10.287.180:FF:000001">
    <property type="entry name" value="Transcription elongation factor GreA"/>
    <property type="match status" value="1"/>
</dbReference>
<sequence length="153" mass="17205">MPTSNHIFTPSGYQQIKNEYWELSQKKRPEALKRLKEARGMGNLEDNLQYDAVKSELELIDARIAELEEVMKNAKIVQSQNQQTVGVGSSVTVEIDGEKEVYTIVNPFESEPTAGKISYESPVGKALMNKKVNDEVVVNLPHATLKFIIVKIE</sequence>
<dbReference type="Gene3D" id="1.10.287.180">
    <property type="entry name" value="Transcription elongation factor, GreA/GreB, N-terminal domain"/>
    <property type="match status" value="1"/>
</dbReference>
<dbReference type="AlphaFoldDB" id="A0A1W9NWN8"/>
<dbReference type="SUPFAM" id="SSF46557">
    <property type="entry name" value="GreA transcript cleavage protein, N-terminal domain"/>
    <property type="match status" value="1"/>
</dbReference>
<comment type="caution">
    <text evidence="10">The sequence shown here is derived from an EMBL/GenBank/DDBJ whole genome shotgun (WGS) entry which is preliminary data.</text>
</comment>
<feature type="domain" description="Transcription elongation factor GreA/GreB C-terminal" evidence="8">
    <location>
        <begin position="82"/>
        <end position="153"/>
    </location>
</feature>
<organism evidence="10 11">
    <name type="scientific">candidate division CPR3 bacterium 4484_211</name>
    <dbReference type="NCBI Taxonomy" id="1968527"/>
    <lineage>
        <taxon>Bacteria</taxon>
        <taxon>Bacteria division CPR3</taxon>
    </lineage>
</organism>
<dbReference type="EMBL" id="MZGJ01000030">
    <property type="protein sequence ID" value="OQX50581.1"/>
    <property type="molecule type" value="Genomic_DNA"/>
</dbReference>
<keyword evidence="10" id="KW-0251">Elongation factor</keyword>
<evidence type="ECO:0000256" key="6">
    <source>
        <dbReference type="ARBA" id="ARBA00030776"/>
    </source>
</evidence>
<evidence type="ECO:0000313" key="10">
    <source>
        <dbReference type="EMBL" id="OQX50581.1"/>
    </source>
</evidence>
<dbReference type="Gene3D" id="3.10.50.30">
    <property type="entry name" value="Transcription elongation factor, GreA/GreB, C-terminal domain"/>
    <property type="match status" value="1"/>
</dbReference>
<comment type="similarity">
    <text evidence="1">Belongs to the GreA/GreB family.</text>
</comment>
<accession>A0A1W9NWN8</accession>
<dbReference type="STRING" id="1968527.B5M47_03690"/>
<evidence type="ECO:0000256" key="2">
    <source>
        <dbReference type="ARBA" id="ARBA00013729"/>
    </source>
</evidence>
<proteinExistence type="inferred from homology"/>
<dbReference type="GO" id="GO:0006354">
    <property type="term" value="P:DNA-templated transcription elongation"/>
    <property type="evidence" value="ECO:0007669"/>
    <property type="project" value="TreeGrafter"/>
</dbReference>
<feature type="coiled-coil region" evidence="7">
    <location>
        <begin position="50"/>
        <end position="77"/>
    </location>
</feature>
<dbReference type="SUPFAM" id="SSF54534">
    <property type="entry name" value="FKBP-like"/>
    <property type="match status" value="1"/>
</dbReference>
<dbReference type="InterPro" id="IPR036805">
    <property type="entry name" value="Tscrpt_elong_fac_GreA/B_N_sf"/>
</dbReference>
<keyword evidence="4" id="KW-0238">DNA-binding</keyword>
<dbReference type="InterPro" id="IPR001437">
    <property type="entry name" value="Tscrpt_elong_fac_GreA/B_C"/>
</dbReference>
<dbReference type="Proteomes" id="UP000192520">
    <property type="component" value="Unassembled WGS sequence"/>
</dbReference>
<keyword evidence="7" id="KW-0175">Coiled coil</keyword>
<keyword evidence="10" id="KW-0648">Protein biosynthesis</keyword>